<feature type="domain" description="ABC transporter" evidence="5">
    <location>
        <begin position="8"/>
        <end position="238"/>
    </location>
</feature>
<dbReference type="InterPro" id="IPR003593">
    <property type="entry name" value="AAA+_ATPase"/>
</dbReference>
<organism evidence="6 7">
    <name type="scientific">Paenibacillus woosongensis</name>
    <dbReference type="NCBI Taxonomy" id="307580"/>
    <lineage>
        <taxon>Bacteria</taxon>
        <taxon>Bacillati</taxon>
        <taxon>Bacillota</taxon>
        <taxon>Bacilli</taxon>
        <taxon>Bacillales</taxon>
        <taxon>Paenibacillaceae</taxon>
        <taxon>Paenibacillus</taxon>
    </lineage>
</organism>
<sequence length="256" mass="28373">MNEMLHMIELKGLTRFYDKHLAVDNLSISVPQGEIFAFLGSNGAGKTTTMKMMTGQLKPSSGSILIKGIDMWKDKSIRKITGYVPDVPLLHEGLTGREMLRFVGGLYGLGREEIHHRTEELLTQFGLLESADKLIKAYSLGMKRKTAIACGLIHNPEVLFLDEVTNGLDPLAAREVKDQIYRSAKKNGVTVFLTTHILDVVEEMADTIAILDAGKIQAMGTMEELRQSRGLESGSKLEEIFLSLIERGEKPVTLNN</sequence>
<evidence type="ECO:0000256" key="3">
    <source>
        <dbReference type="ARBA" id="ARBA00022741"/>
    </source>
</evidence>
<dbReference type="Gene3D" id="3.40.50.300">
    <property type="entry name" value="P-loop containing nucleotide triphosphate hydrolases"/>
    <property type="match status" value="1"/>
</dbReference>
<dbReference type="RefSeq" id="WP_244996291.1">
    <property type="nucleotide sequence ID" value="NZ_BOSM01000001.1"/>
</dbReference>
<dbReference type="InterPro" id="IPR003439">
    <property type="entry name" value="ABC_transporter-like_ATP-bd"/>
</dbReference>
<dbReference type="SMART" id="SM00382">
    <property type="entry name" value="AAA"/>
    <property type="match status" value="1"/>
</dbReference>
<dbReference type="SUPFAM" id="SSF52540">
    <property type="entry name" value="P-loop containing nucleoside triphosphate hydrolases"/>
    <property type="match status" value="1"/>
</dbReference>
<reference evidence="6 7" key="1">
    <citation type="submission" date="2021-03" db="EMBL/GenBank/DDBJ databases">
        <title>Antimicrobial resistance genes in bacteria isolated from Japanese honey, and their potential for conferring macrolide and lincosamide resistance in the American foulbrood pathogen Paenibacillus larvae.</title>
        <authorList>
            <person name="Okamoto M."/>
            <person name="Kumagai M."/>
            <person name="Kanamori H."/>
            <person name="Takamatsu D."/>
        </authorList>
    </citation>
    <scope>NUCLEOTIDE SEQUENCE [LARGE SCALE GENOMIC DNA]</scope>
    <source>
        <strain evidence="6 7">J15TS10</strain>
    </source>
</reference>
<accession>A0ABQ4MK02</accession>
<protein>
    <submittedName>
        <fullName evidence="6">Multidrug ABC transporter ATP-binding protein</fullName>
    </submittedName>
</protein>
<dbReference type="GO" id="GO:0005524">
    <property type="term" value="F:ATP binding"/>
    <property type="evidence" value="ECO:0007669"/>
    <property type="project" value="UniProtKB-KW"/>
</dbReference>
<gene>
    <name evidence="6" type="ORF">J15TS10_01310</name>
</gene>
<proteinExistence type="inferred from homology"/>
<comment type="caution">
    <text evidence="6">The sequence shown here is derived from an EMBL/GenBank/DDBJ whole genome shotgun (WGS) entry which is preliminary data.</text>
</comment>
<comment type="similarity">
    <text evidence="1">Belongs to the ABC transporter superfamily.</text>
</comment>
<keyword evidence="2" id="KW-0813">Transport</keyword>
<name>A0ABQ4MK02_9BACL</name>
<keyword evidence="3" id="KW-0547">Nucleotide-binding</keyword>
<dbReference type="Pfam" id="PF00005">
    <property type="entry name" value="ABC_tran"/>
    <property type="match status" value="1"/>
</dbReference>
<evidence type="ECO:0000313" key="6">
    <source>
        <dbReference type="EMBL" id="GIP56317.1"/>
    </source>
</evidence>
<keyword evidence="7" id="KW-1185">Reference proteome</keyword>
<dbReference type="PROSITE" id="PS50893">
    <property type="entry name" value="ABC_TRANSPORTER_2"/>
    <property type="match status" value="1"/>
</dbReference>
<dbReference type="PANTHER" id="PTHR42711">
    <property type="entry name" value="ABC TRANSPORTER ATP-BINDING PROTEIN"/>
    <property type="match status" value="1"/>
</dbReference>
<keyword evidence="4 6" id="KW-0067">ATP-binding</keyword>
<evidence type="ECO:0000256" key="2">
    <source>
        <dbReference type="ARBA" id="ARBA00022448"/>
    </source>
</evidence>
<evidence type="ECO:0000256" key="1">
    <source>
        <dbReference type="ARBA" id="ARBA00005417"/>
    </source>
</evidence>
<dbReference type="InterPro" id="IPR050763">
    <property type="entry name" value="ABC_transporter_ATP-binding"/>
</dbReference>
<evidence type="ECO:0000259" key="5">
    <source>
        <dbReference type="PROSITE" id="PS50893"/>
    </source>
</evidence>
<evidence type="ECO:0000256" key="4">
    <source>
        <dbReference type="ARBA" id="ARBA00022840"/>
    </source>
</evidence>
<dbReference type="InterPro" id="IPR027417">
    <property type="entry name" value="P-loop_NTPase"/>
</dbReference>
<dbReference type="PANTHER" id="PTHR42711:SF5">
    <property type="entry name" value="ABC TRANSPORTER ATP-BINDING PROTEIN NATA"/>
    <property type="match status" value="1"/>
</dbReference>
<dbReference type="Proteomes" id="UP000681290">
    <property type="component" value="Unassembled WGS sequence"/>
</dbReference>
<evidence type="ECO:0000313" key="7">
    <source>
        <dbReference type="Proteomes" id="UP000681290"/>
    </source>
</evidence>
<dbReference type="EMBL" id="BOSM01000001">
    <property type="protein sequence ID" value="GIP56317.1"/>
    <property type="molecule type" value="Genomic_DNA"/>
</dbReference>